<keyword evidence="2" id="KW-0853">WD repeat</keyword>
<dbReference type="GO" id="GO:0015031">
    <property type="term" value="P:protein transport"/>
    <property type="evidence" value="ECO:0007669"/>
    <property type="project" value="UniProtKB-KW"/>
</dbReference>
<evidence type="ECO:0000256" key="4">
    <source>
        <dbReference type="ARBA" id="ARBA00022927"/>
    </source>
</evidence>
<dbReference type="InterPro" id="IPR036322">
    <property type="entry name" value="WD40_repeat_dom_sf"/>
</dbReference>
<accession>A0ABD2QD12</accession>
<dbReference type="PANTHER" id="PTHR13923">
    <property type="entry name" value="SEC31-RELATED PROTEIN"/>
    <property type="match status" value="1"/>
</dbReference>
<evidence type="ECO:0000313" key="6">
    <source>
        <dbReference type="EMBL" id="KAL3317404.1"/>
    </source>
</evidence>
<name>A0ABD2QD12_9PLAT</name>
<dbReference type="PANTHER" id="PTHR13923:SF11">
    <property type="entry name" value="SECRETORY 31, ISOFORM D"/>
    <property type="match status" value="1"/>
</dbReference>
<dbReference type="Gene3D" id="2.130.10.10">
    <property type="entry name" value="YVTN repeat-like/Quinoprotein amine dehydrogenase"/>
    <property type="match status" value="1"/>
</dbReference>
<comment type="caution">
    <text evidence="6">The sequence shown here is derived from an EMBL/GenBank/DDBJ whole genome shotgun (WGS) entry which is preliminary data.</text>
</comment>
<proteinExistence type="predicted"/>
<sequence length="463" mass="50651">MLQMSLLTSRKSCLLRLFIYLSSTAITYLNVGFQDKDGIALIGSREGTLSGFSFESSVANFSPLNFELLNFKHSGPVRYLDAPLHRGNIFASCSDNSQLFLWDLNSCNTSPVCSLKSSTQEVLVQSKFNTKVGNILASTSSSNCVVWDIRNCTPVMRFSKSMCQFEPVLMCWSPESSTHLALCDPLHPYAEIQLWDVRHAKHSLSILCRWISDNRLGLNATVETFTWGSAHAMGVDQHSDHNLLAVTLSANGGSLPDYLTVWQAGPHPEHPSCSFMACLGDSIGDSISSAQTLSGQPPPNVSLDWIPHPQFRGCLSYTESSGLISIHDVLGSRWRQDPQDEELRSAISSGHCSSRKIADAFGEEELSDLTSTLLLNQSHTRAPAKITNGHSLPVDPIPSLLHPPNWMKPSSGVNFSCGGKLLSWAAGPTRTKSGKRTNPASPNSFATTFDHDLSLDQVMLQTH</sequence>
<feature type="region of interest" description="Disordered" evidence="5">
    <location>
        <begin position="428"/>
        <end position="448"/>
    </location>
</feature>
<reference evidence="6 7" key="1">
    <citation type="submission" date="2024-11" db="EMBL/GenBank/DDBJ databases">
        <title>Adaptive evolution of stress response genes in parasites aligns with host niche diversity.</title>
        <authorList>
            <person name="Hahn C."/>
            <person name="Resl P."/>
        </authorList>
    </citation>
    <scope>NUCLEOTIDE SEQUENCE [LARGE SCALE GENOMIC DNA]</scope>
    <source>
        <strain evidence="6">EGGRZ-B1_66</strain>
        <tissue evidence="6">Body</tissue>
    </source>
</reference>
<evidence type="ECO:0000256" key="3">
    <source>
        <dbReference type="ARBA" id="ARBA00022737"/>
    </source>
</evidence>
<feature type="compositionally biased region" description="Polar residues" evidence="5">
    <location>
        <begin position="436"/>
        <end position="447"/>
    </location>
</feature>
<protein>
    <submittedName>
        <fullName evidence="6">Protein transport protein Sec31A</fullName>
    </submittedName>
</protein>
<keyword evidence="1" id="KW-0813">Transport</keyword>
<dbReference type="AlphaFoldDB" id="A0ABD2QD12"/>
<dbReference type="InterPro" id="IPR015943">
    <property type="entry name" value="WD40/YVTN_repeat-like_dom_sf"/>
</dbReference>
<keyword evidence="4" id="KW-0653">Protein transport</keyword>
<keyword evidence="3" id="KW-0677">Repeat</keyword>
<evidence type="ECO:0000313" key="7">
    <source>
        <dbReference type="Proteomes" id="UP001626550"/>
    </source>
</evidence>
<organism evidence="6 7">
    <name type="scientific">Cichlidogyrus casuarinus</name>
    <dbReference type="NCBI Taxonomy" id="1844966"/>
    <lineage>
        <taxon>Eukaryota</taxon>
        <taxon>Metazoa</taxon>
        <taxon>Spiralia</taxon>
        <taxon>Lophotrochozoa</taxon>
        <taxon>Platyhelminthes</taxon>
        <taxon>Monogenea</taxon>
        <taxon>Monopisthocotylea</taxon>
        <taxon>Dactylogyridea</taxon>
        <taxon>Ancyrocephalidae</taxon>
        <taxon>Cichlidogyrus</taxon>
    </lineage>
</organism>
<evidence type="ECO:0000256" key="1">
    <source>
        <dbReference type="ARBA" id="ARBA00022448"/>
    </source>
</evidence>
<evidence type="ECO:0000256" key="2">
    <source>
        <dbReference type="ARBA" id="ARBA00022574"/>
    </source>
</evidence>
<dbReference type="InterPro" id="IPR040251">
    <property type="entry name" value="SEC31-like"/>
</dbReference>
<keyword evidence="7" id="KW-1185">Reference proteome</keyword>
<dbReference type="EMBL" id="JBJKFK010000388">
    <property type="protein sequence ID" value="KAL3317404.1"/>
    <property type="molecule type" value="Genomic_DNA"/>
</dbReference>
<dbReference type="Proteomes" id="UP001626550">
    <property type="component" value="Unassembled WGS sequence"/>
</dbReference>
<evidence type="ECO:0000256" key="5">
    <source>
        <dbReference type="SAM" id="MobiDB-lite"/>
    </source>
</evidence>
<dbReference type="SUPFAM" id="SSF50978">
    <property type="entry name" value="WD40 repeat-like"/>
    <property type="match status" value="1"/>
</dbReference>
<gene>
    <name evidence="6" type="primary">SEC31A</name>
    <name evidence="6" type="ORF">Ciccas_003945</name>
</gene>